<reference evidence="4 7" key="2">
    <citation type="submission" date="2020-03" db="EMBL/GenBank/DDBJ databases">
        <title>Characterization of ganglioside-mimicking enterococci.</title>
        <authorList>
            <person name="Patry R.T."/>
            <person name="Nothaft H."/>
            <person name="Bridger R."/>
            <person name="Shajahan A."/>
            <person name="Huynh S."/>
            <person name="Sanchez S."/>
            <person name="Azadi P."/>
            <person name="Cooper K."/>
            <person name="Miller W.G."/>
            <person name="Parker C.T."/>
            <person name="Wells L."/>
            <person name="Szymanski C.M."/>
        </authorList>
    </citation>
    <scope>NUCLEOTIDE SEQUENCE [LARGE SCALE GENOMIC DNA]</scope>
    <source>
        <strain evidence="4 7">EGM181</strain>
    </source>
</reference>
<reference evidence="1 8" key="3">
    <citation type="submission" date="2020-06" db="EMBL/GenBank/DDBJ databases">
        <title>Crossreactivity between MHC class I-restricted antigens from cancer cells and an enterococcal bacteriophage.</title>
        <authorList>
            <person name="Fluckiger A."/>
            <person name="Daillere R."/>
            <person name="Sassi M."/>
            <person name="Cattoir V."/>
            <person name="Kroemer G."/>
            <person name="Zitvogel L."/>
        </authorList>
    </citation>
    <scope>NUCLEOTIDE SEQUENCE [LARGE SCALE GENOMIC DNA]</scope>
    <source>
        <strain evidence="1 8">EG4</strain>
    </source>
</reference>
<dbReference type="Proteomes" id="UP001183682">
    <property type="component" value="Unassembled WGS sequence"/>
</dbReference>
<evidence type="ECO:0000313" key="8">
    <source>
        <dbReference type="Proteomes" id="UP000571857"/>
    </source>
</evidence>
<accession>A0A1V8YYL7</accession>
<evidence type="ECO:0000313" key="2">
    <source>
        <dbReference type="EMBL" id="MDL4936636.1"/>
    </source>
</evidence>
<name>A0A1V8YYL7_ENTGA</name>
<proteinExistence type="predicted"/>
<protein>
    <submittedName>
        <fullName evidence="3">Uncharacterized protein</fullName>
    </submittedName>
</protein>
<dbReference type="EMBL" id="CP050485">
    <property type="protein sequence ID" value="QOG27529.1"/>
    <property type="molecule type" value="Genomic_DNA"/>
</dbReference>
<dbReference type="Proteomes" id="UP001241571">
    <property type="component" value="Unassembled WGS sequence"/>
</dbReference>
<dbReference type="Proteomes" id="UP000516696">
    <property type="component" value="Chromosome"/>
</dbReference>
<evidence type="ECO:0000313" key="7">
    <source>
        <dbReference type="Proteomes" id="UP000516696"/>
    </source>
</evidence>
<dbReference type="EMBL" id="JASUBT010000009">
    <property type="protein sequence ID" value="MDL4936636.1"/>
    <property type="molecule type" value="Genomic_DNA"/>
</dbReference>
<sequence length="94" mass="11050">MRARDLLTALTTTTQQEYQGIYLSRKETLVPFTTIAQDASGNLILFFEPNRPPLSIKELYTSLMLHKNLPLLYWDGEERQKVYGFREEDRQIIL</sequence>
<dbReference type="EMBL" id="JARPZN010000005">
    <property type="protein sequence ID" value="MDT2690361.1"/>
    <property type="molecule type" value="Genomic_DNA"/>
</dbReference>
<evidence type="ECO:0000313" key="1">
    <source>
        <dbReference type="EMBL" id="MBA0973710.1"/>
    </source>
</evidence>
<evidence type="ECO:0000313" key="9">
    <source>
        <dbReference type="Proteomes" id="UP001183682"/>
    </source>
</evidence>
<dbReference type="AlphaFoldDB" id="A0A1V8YYL7"/>
<keyword evidence="6" id="KW-1185">Reference proteome</keyword>
<organism evidence="3 9">
    <name type="scientific">Enterococcus gallinarum</name>
    <dbReference type="NCBI Taxonomy" id="1353"/>
    <lineage>
        <taxon>Bacteria</taxon>
        <taxon>Bacillati</taxon>
        <taxon>Bacillota</taxon>
        <taxon>Bacilli</taxon>
        <taxon>Lactobacillales</taxon>
        <taxon>Enterococcaceae</taxon>
        <taxon>Enterococcus</taxon>
    </lineage>
</organism>
<reference evidence="5 6" key="1">
    <citation type="submission" date="2018-06" db="EMBL/GenBank/DDBJ databases">
        <authorList>
            <consortium name="Pathogen Informatics"/>
            <person name="Doyle S."/>
        </authorList>
    </citation>
    <scope>NUCLEOTIDE SEQUENCE [LARGE SCALE GENOMIC DNA]</scope>
    <source>
        <strain evidence="5 6">NCTC12360</strain>
    </source>
</reference>
<evidence type="ECO:0000313" key="4">
    <source>
        <dbReference type="EMBL" id="QOG27529.1"/>
    </source>
</evidence>
<dbReference type="GeneID" id="93224300"/>
<reference evidence="3" key="4">
    <citation type="submission" date="2023-03" db="EMBL/GenBank/DDBJ databases">
        <authorList>
            <person name="Shen W."/>
            <person name="Cai J."/>
        </authorList>
    </citation>
    <scope>NUCLEOTIDE SEQUENCE</scope>
    <source>
        <strain evidence="3">K69-2</strain>
    </source>
</reference>
<dbReference type="EMBL" id="JABXJK010000075">
    <property type="protein sequence ID" value="MBA0973710.1"/>
    <property type="molecule type" value="Genomic_DNA"/>
</dbReference>
<evidence type="ECO:0000313" key="3">
    <source>
        <dbReference type="EMBL" id="MDT2690361.1"/>
    </source>
</evidence>
<dbReference type="RefSeq" id="WP_005473131.1">
    <property type="nucleotide sequence ID" value="NZ_BTSN01000005.1"/>
</dbReference>
<gene>
    <name evidence="4" type="ORF">EGM181_09830</name>
    <name evidence="1" type="ORF">HWH42_14150</name>
    <name evidence="5" type="ORF">NCTC12360_00688</name>
    <name evidence="3" type="ORF">P7E30_09120</name>
    <name evidence="2" type="ORF">QRX88_12985</name>
</gene>
<evidence type="ECO:0000313" key="10">
    <source>
        <dbReference type="Proteomes" id="UP001241571"/>
    </source>
</evidence>
<evidence type="ECO:0000313" key="6">
    <source>
        <dbReference type="Proteomes" id="UP000254807"/>
    </source>
</evidence>
<dbReference type="EMBL" id="UFYW01000001">
    <property type="protein sequence ID" value="STD82267.1"/>
    <property type="molecule type" value="Genomic_DNA"/>
</dbReference>
<dbReference type="Proteomes" id="UP000571857">
    <property type="component" value="Unassembled WGS sequence"/>
</dbReference>
<dbReference type="Proteomes" id="UP000254807">
    <property type="component" value="Unassembled WGS sequence"/>
</dbReference>
<dbReference type="OrthoDB" id="2185661at2"/>
<evidence type="ECO:0000313" key="5">
    <source>
        <dbReference type="EMBL" id="STD82267.1"/>
    </source>
</evidence>
<reference evidence="2 10" key="5">
    <citation type="submission" date="2023-06" db="EMBL/GenBank/DDBJ databases">
        <title>Acute promotion of culturable opportunistic pathogens and persistent increase of antibiotic resistance following antibiotic exposure in mouse gut microbiota.</title>
        <authorList>
            <person name="Li L."/>
            <person name="Wang B."/>
            <person name="Sun Y."/>
            <person name="Wang M."/>
            <person name="Xu H."/>
        </authorList>
    </citation>
    <scope>NUCLEOTIDE SEQUENCE [LARGE SCALE GENOMIC DNA]</scope>
    <source>
        <strain evidence="2 10">CRI2_2</strain>
    </source>
</reference>